<dbReference type="SUPFAM" id="SSF46966">
    <property type="entry name" value="Spectrin repeat"/>
    <property type="match status" value="1"/>
</dbReference>
<organism evidence="1 2">
    <name type="scientific">Saguinus oedipus</name>
    <name type="common">Cotton-top tamarin</name>
    <name type="synonym">Oedipomidas oedipus</name>
    <dbReference type="NCBI Taxonomy" id="9490"/>
    <lineage>
        <taxon>Eukaryota</taxon>
        <taxon>Metazoa</taxon>
        <taxon>Chordata</taxon>
        <taxon>Craniata</taxon>
        <taxon>Vertebrata</taxon>
        <taxon>Euteleostomi</taxon>
        <taxon>Mammalia</taxon>
        <taxon>Eutheria</taxon>
        <taxon>Euarchontoglires</taxon>
        <taxon>Primates</taxon>
        <taxon>Haplorrhini</taxon>
        <taxon>Platyrrhini</taxon>
        <taxon>Cebidae</taxon>
        <taxon>Callitrichinae</taxon>
        <taxon>Saguinus</taxon>
    </lineage>
</organism>
<accession>A0ABQ9V303</accession>
<name>A0ABQ9V303_SAGOE</name>
<dbReference type="EMBL" id="JASSZA010000008">
    <property type="protein sequence ID" value="KAK2103751.1"/>
    <property type="molecule type" value="Genomic_DNA"/>
</dbReference>
<evidence type="ECO:0000313" key="1">
    <source>
        <dbReference type="EMBL" id="KAK2103751.1"/>
    </source>
</evidence>
<reference evidence="1 2" key="1">
    <citation type="submission" date="2023-05" db="EMBL/GenBank/DDBJ databases">
        <title>B98-5 Cell Line De Novo Hybrid Assembly: An Optical Mapping Approach.</title>
        <authorList>
            <person name="Kananen K."/>
            <person name="Auerbach J.A."/>
            <person name="Kautto E."/>
            <person name="Blachly J.S."/>
        </authorList>
    </citation>
    <scope>NUCLEOTIDE SEQUENCE [LARGE SCALE GENOMIC DNA]</scope>
    <source>
        <strain evidence="1">B95-8</strain>
        <tissue evidence="1">Cell line</tissue>
    </source>
</reference>
<dbReference type="Gene3D" id="1.20.58.60">
    <property type="match status" value="1"/>
</dbReference>
<keyword evidence="2" id="KW-1185">Reference proteome</keyword>
<evidence type="ECO:0000313" key="2">
    <source>
        <dbReference type="Proteomes" id="UP001266305"/>
    </source>
</evidence>
<proteinExistence type="predicted"/>
<dbReference type="Proteomes" id="UP001266305">
    <property type="component" value="Unassembled WGS sequence"/>
</dbReference>
<gene>
    <name evidence="1" type="primary">SPTBN5_3</name>
    <name evidence="1" type="ORF">P7K49_017607</name>
</gene>
<protein>
    <submittedName>
        <fullName evidence="1">Spectrin beta chain, non-erythrocytic 5</fullName>
    </submittedName>
</protein>
<sequence length="170" mass="19029">MSSVDIPVAESSAIGLRGVWKEKKPPRGLGPPFPQNFLTALTVGKGLWAEVSSSAEQLKQRYPGDATKIQRQQEELRQRWGQLEALKQEKAMQLARSAEVHSFLQECGPTQIQLQDVLLQLEALQPGSSEDTRRTLQLAQKKTLMLERRVHLLQRVVIKYGQCSGGTGRQ</sequence>
<comment type="caution">
    <text evidence="1">The sequence shown here is derived from an EMBL/GenBank/DDBJ whole genome shotgun (WGS) entry which is preliminary data.</text>
</comment>